<dbReference type="PROSITE" id="PS50929">
    <property type="entry name" value="ABC_TM1F"/>
    <property type="match status" value="1"/>
</dbReference>
<keyword evidence="16" id="KW-1185">Reference proteome</keyword>
<dbReference type="PANTHER" id="PTHR24221:SF654">
    <property type="entry name" value="ATP-BINDING CASSETTE SUB-FAMILY B MEMBER 6"/>
    <property type="match status" value="1"/>
</dbReference>
<keyword evidence="4" id="KW-0378">Hydrolase</keyword>
<evidence type="ECO:0000256" key="11">
    <source>
        <dbReference type="SAM" id="Phobius"/>
    </source>
</evidence>
<feature type="coiled-coil region" evidence="10">
    <location>
        <begin position="452"/>
        <end position="479"/>
    </location>
</feature>
<organism evidence="15 16">
    <name type="scientific">Bacillus bingmayongensis</name>
    <dbReference type="NCBI Taxonomy" id="1150157"/>
    <lineage>
        <taxon>Bacteria</taxon>
        <taxon>Bacillati</taxon>
        <taxon>Bacillota</taxon>
        <taxon>Bacilli</taxon>
        <taxon>Bacillales</taxon>
        <taxon>Bacillaceae</taxon>
        <taxon>Bacillus</taxon>
    </lineage>
</organism>
<evidence type="ECO:0000256" key="4">
    <source>
        <dbReference type="ARBA" id="ARBA00022807"/>
    </source>
</evidence>
<evidence type="ECO:0000256" key="1">
    <source>
        <dbReference type="ARBA" id="ARBA00004651"/>
    </source>
</evidence>
<feature type="transmembrane region" description="Helical" evidence="11">
    <location>
        <begin position="211"/>
        <end position="233"/>
    </location>
</feature>
<dbReference type="SUPFAM" id="SSF90123">
    <property type="entry name" value="ABC transporter transmembrane region"/>
    <property type="match status" value="1"/>
</dbReference>
<evidence type="ECO:0000259" key="14">
    <source>
        <dbReference type="PROSITE" id="PS50990"/>
    </source>
</evidence>
<keyword evidence="6" id="KW-0813">Transport</keyword>
<dbReference type="InterPro" id="IPR039421">
    <property type="entry name" value="Type_1_exporter"/>
</dbReference>
<dbReference type="PROSITE" id="PS50990">
    <property type="entry name" value="PEPTIDASE_C39"/>
    <property type="match status" value="1"/>
</dbReference>
<feature type="domain" description="Peptidase C39" evidence="14">
    <location>
        <begin position="11"/>
        <end position="137"/>
    </location>
</feature>
<accession>A0ABU5JRL9</accession>
<feature type="transmembrane region" description="Helical" evidence="11">
    <location>
        <begin position="170"/>
        <end position="191"/>
    </location>
</feature>
<dbReference type="PROSITE" id="PS00211">
    <property type="entry name" value="ABC_TRANSPORTER_1"/>
    <property type="match status" value="1"/>
</dbReference>
<dbReference type="Gene3D" id="1.20.1560.10">
    <property type="entry name" value="ABC transporter type 1, transmembrane domain"/>
    <property type="match status" value="1"/>
</dbReference>
<evidence type="ECO:0000259" key="13">
    <source>
        <dbReference type="PROSITE" id="PS50929"/>
    </source>
</evidence>
<dbReference type="Gene3D" id="3.40.50.300">
    <property type="entry name" value="P-loop containing nucleotide triphosphate hydrolases"/>
    <property type="match status" value="1"/>
</dbReference>
<protein>
    <submittedName>
        <fullName evidence="15">Peptidase domain-containing ABC transporter</fullName>
    </submittedName>
</protein>
<dbReference type="InterPro" id="IPR027417">
    <property type="entry name" value="P-loop_NTPase"/>
</dbReference>
<feature type="transmembrane region" description="Helical" evidence="11">
    <location>
        <begin position="282"/>
        <end position="307"/>
    </location>
</feature>
<evidence type="ECO:0000256" key="10">
    <source>
        <dbReference type="SAM" id="Coils"/>
    </source>
</evidence>
<dbReference type="CDD" id="cd18555">
    <property type="entry name" value="ABC_6TM_T1SS_like"/>
    <property type="match status" value="1"/>
</dbReference>
<dbReference type="EMBL" id="JAXOVW010000003">
    <property type="protein sequence ID" value="MDZ5606024.1"/>
    <property type="molecule type" value="Genomic_DNA"/>
</dbReference>
<reference evidence="16" key="1">
    <citation type="submission" date="2023-11" db="EMBL/GenBank/DDBJ databases">
        <title>Genome Sequence of Bacillus pseudomycoides stain BUPM19.</title>
        <authorList>
            <person name="Farhat A."/>
        </authorList>
    </citation>
    <scope>NUCLEOTIDE SEQUENCE [LARGE SCALE GENOMIC DNA]</scope>
    <source>
        <strain evidence="16">BUPM19</strain>
    </source>
</reference>
<dbReference type="Pfam" id="PF00664">
    <property type="entry name" value="ABC_membrane"/>
    <property type="match status" value="1"/>
</dbReference>
<keyword evidence="4" id="KW-0645">Protease</keyword>
<evidence type="ECO:0000256" key="6">
    <source>
        <dbReference type="ARBA" id="ARBA00022927"/>
    </source>
</evidence>
<keyword evidence="6" id="KW-0653">Protein transport</keyword>
<dbReference type="Pfam" id="PF00005">
    <property type="entry name" value="ABC_tran"/>
    <property type="match status" value="1"/>
</dbReference>
<evidence type="ECO:0000313" key="16">
    <source>
        <dbReference type="Proteomes" id="UP001291930"/>
    </source>
</evidence>
<name>A0ABU5JRL9_9BACI</name>
<keyword evidence="8 11" id="KW-0472">Membrane</keyword>
<dbReference type="Gene3D" id="3.90.70.10">
    <property type="entry name" value="Cysteine proteinases"/>
    <property type="match status" value="1"/>
</dbReference>
<dbReference type="InterPro" id="IPR003439">
    <property type="entry name" value="ABC_transporter-like_ATP-bd"/>
</dbReference>
<dbReference type="InterPro" id="IPR003593">
    <property type="entry name" value="AAA+_ATPase"/>
</dbReference>
<dbReference type="InterPro" id="IPR005074">
    <property type="entry name" value="Peptidase_C39"/>
</dbReference>
<dbReference type="Pfam" id="PF03412">
    <property type="entry name" value="Peptidase_C39"/>
    <property type="match status" value="1"/>
</dbReference>
<feature type="transmembrane region" description="Helical" evidence="11">
    <location>
        <begin position="313"/>
        <end position="330"/>
    </location>
</feature>
<keyword evidence="4" id="KW-0788">Thiol protease</keyword>
<dbReference type="InterPro" id="IPR036640">
    <property type="entry name" value="ABC1_TM_sf"/>
</dbReference>
<keyword evidence="2 11" id="KW-0812">Transmembrane</keyword>
<evidence type="ECO:0000256" key="2">
    <source>
        <dbReference type="ARBA" id="ARBA00022692"/>
    </source>
</evidence>
<keyword evidence="3" id="KW-0547">Nucleotide-binding</keyword>
<evidence type="ECO:0000313" key="15">
    <source>
        <dbReference type="EMBL" id="MDZ5606024.1"/>
    </source>
</evidence>
<comment type="caution">
    <text evidence="15">The sequence shown here is derived from an EMBL/GenBank/DDBJ whole genome shotgun (WGS) entry which is preliminary data.</text>
</comment>
<gene>
    <name evidence="15" type="ORF">U2I54_02555</name>
</gene>
<evidence type="ECO:0000256" key="8">
    <source>
        <dbReference type="ARBA" id="ARBA00023136"/>
    </source>
</evidence>
<dbReference type="RefSeq" id="WP_374216672.1">
    <property type="nucleotide sequence ID" value="NZ_JAXOVW010000003.1"/>
</dbReference>
<dbReference type="SUPFAM" id="SSF52540">
    <property type="entry name" value="P-loop containing nucleoside triphosphate hydrolases"/>
    <property type="match status" value="1"/>
</dbReference>
<dbReference type="InterPro" id="IPR011527">
    <property type="entry name" value="ABC1_TM_dom"/>
</dbReference>
<dbReference type="PANTHER" id="PTHR24221">
    <property type="entry name" value="ATP-BINDING CASSETTE SUB-FAMILY B"/>
    <property type="match status" value="1"/>
</dbReference>
<keyword evidence="10" id="KW-0175">Coiled coil</keyword>
<evidence type="ECO:0000256" key="9">
    <source>
        <dbReference type="ARBA" id="ARBA00043264"/>
    </source>
</evidence>
<feature type="domain" description="ABC transmembrane type-1" evidence="13">
    <location>
        <begin position="174"/>
        <end position="452"/>
    </location>
</feature>
<dbReference type="SMART" id="SM00382">
    <property type="entry name" value="AAA"/>
    <property type="match status" value="1"/>
</dbReference>
<dbReference type="PROSITE" id="PS50893">
    <property type="entry name" value="ABC_TRANSPORTER_2"/>
    <property type="match status" value="1"/>
</dbReference>
<feature type="transmembrane region" description="Helical" evidence="11">
    <location>
        <begin position="390"/>
        <end position="417"/>
    </location>
</feature>
<dbReference type="Proteomes" id="UP001291930">
    <property type="component" value="Unassembled WGS sequence"/>
</dbReference>
<evidence type="ECO:0000256" key="5">
    <source>
        <dbReference type="ARBA" id="ARBA00022840"/>
    </source>
</evidence>
<evidence type="ECO:0000256" key="3">
    <source>
        <dbReference type="ARBA" id="ARBA00022741"/>
    </source>
</evidence>
<keyword evidence="7 11" id="KW-1133">Transmembrane helix</keyword>
<sequence length="711" mass="80161">MFIKKIPVQLQRSQYECGIMCISMLISYDLSFTVDPQKLKGLDDQKIGRDGTSLKKLKEICESVGYTLKTYHSENLLVEIERSNIKLPVMIHWNKNHFVIIEKVDKNGIHIIDPAIGRKQVKYTEFTKSYSNIVAKIESIPGINKPQKSQLQVENLTKKIGRYLFKEKKLLLYIVFLSIIFQSLNAVTPFLTEYIIDSFMEQEENSIRYEFLAILIVLITVIFLGVSLVRMYFIIKLQVVINKNLTNSFVKKIFSLPLSFFETNSSGDIASRIQNISAVREIISRLASTLILDISLLLVFFGVMIYYSTMLSIIVLIGSFIQVVATLILLPRIEVYTKQEVHGQAQYQGQLIEVLRSATFIKTIGNTTKIQTQMNDIFERQLGNFSKRMYVSSLLGSVSSSVNLSLPLIILVIGVWIGAQNGLTIGAIVAFSTIAGRFMAPLGSIIGSIQSIKIVEEMIDRVEAVLAEKEENLNLQSKNQFDPEKDIIKLKGVSFGYEQAQDILSDINLEIHPKEKVFLIGKTGSGKSTLLKLISGLYKPTKGQVYFGETHVDTLNLQKLRSDIGVIGQDVQLFNDTIMNNIKYYFDDISDESVIQAAKDAHIHDDIMRLKMGYQTVIGENGISLSGGQRQRISIARVLVKSPKLLIIDEGTSNLDMDTEKIILNNIYAKDITIISITHRTAAIDNYDTIYELQNGKLNLKEGKKKFEIIG</sequence>
<evidence type="ECO:0000259" key="12">
    <source>
        <dbReference type="PROSITE" id="PS50893"/>
    </source>
</evidence>
<feature type="transmembrane region" description="Helical" evidence="11">
    <location>
        <begin position="423"/>
        <end position="440"/>
    </location>
</feature>
<comment type="subcellular location">
    <subcellularLocation>
        <location evidence="1">Cell membrane</location>
        <topology evidence="1">Multi-pass membrane protein</topology>
    </subcellularLocation>
</comment>
<dbReference type="InterPro" id="IPR017871">
    <property type="entry name" value="ABC_transporter-like_CS"/>
</dbReference>
<evidence type="ECO:0000256" key="7">
    <source>
        <dbReference type="ARBA" id="ARBA00022989"/>
    </source>
</evidence>
<feature type="domain" description="ABC transporter" evidence="12">
    <location>
        <begin position="488"/>
        <end position="709"/>
    </location>
</feature>
<keyword evidence="5" id="KW-0067">ATP-binding</keyword>
<proteinExistence type="predicted"/>
<keyword evidence="9" id="KW-0080">Bacteriocin transport</keyword>